<dbReference type="Pfam" id="PF01425">
    <property type="entry name" value="Amidase"/>
    <property type="match status" value="1"/>
</dbReference>
<accession>A0A8H6A624</accession>
<name>A0A8H6A624_PETAA</name>
<sequence length="499" mass="54193">MTISDWQQKAAAKQAEAAAKIPSEWRLPATILQQAAEDEQGVLAIPQGCGILTPKELAITEVADATALRDKLLTREVTAVEVTTAFCKRAAIAQQLTSCLTETMFPQALARAEELDEHLTTTGKPTGPLHGLPISLKETFNIRGVHSSLGLVAFLDRPEATQNSALVEILLAAGAVLYVKTNVPQMMLTADSENNEAAVVGRVHSIALRGSLLGIGTDIAGSIRIPALCCGTFGFKPTPVAGPLCHSVRDAEHFLRVVMEAPVDDLDDMVLGIPWTELAPPTVPNLTIGKAVQKLAAAGHRIVDLSTQIHCIAKASDTSFRYFRIDPDQTQLKQQVFGGGEPYIKSLRYTYNLERGDPEPTLQDLFDLNVTRAEVAELMHRVYVENNLDLIIGAGYQNCAVPHDTYGVPVYTVLENLVYYPACIIPFGQANEVADVDFVRDNPSEIIGLSDDSLLTIIDLPKEVENAPCHVQLTGRRLKDERLMQHAKVVESVLANKLA</sequence>
<keyword evidence="2" id="KW-0378">Hydrolase</keyword>
<comment type="caution">
    <text evidence="4">The sequence shown here is derived from an EMBL/GenBank/DDBJ whole genome shotgun (WGS) entry which is preliminary data.</text>
</comment>
<dbReference type="EMBL" id="SPNV01000100">
    <property type="protein sequence ID" value="KAF5861432.1"/>
    <property type="molecule type" value="Genomic_DNA"/>
</dbReference>
<protein>
    <recommendedName>
        <fullName evidence="3">Amidase domain-containing protein</fullName>
    </recommendedName>
</protein>
<dbReference type="InterPro" id="IPR036928">
    <property type="entry name" value="AS_sf"/>
</dbReference>
<reference evidence="4 5" key="1">
    <citation type="submission" date="2019-04" db="EMBL/GenBank/DDBJ databases">
        <title>Aspergillus burnettii sp. nov., novel species from soil in southeast Queensland.</title>
        <authorList>
            <person name="Gilchrist C.L.M."/>
            <person name="Pitt J.I."/>
            <person name="Lange L."/>
            <person name="Lacey H.J."/>
            <person name="Vuong D."/>
            <person name="Midgley D.J."/>
            <person name="Greenfield P."/>
            <person name="Bradbury M."/>
            <person name="Lacey E."/>
            <person name="Busk P.K."/>
            <person name="Pilgaard B."/>
            <person name="Chooi Y.H."/>
            <person name="Piggott A.M."/>
        </authorList>
    </citation>
    <scope>NUCLEOTIDE SEQUENCE [LARGE SCALE GENOMIC DNA]</scope>
    <source>
        <strain evidence="4 5">FRR 5400</strain>
    </source>
</reference>
<dbReference type="GO" id="GO:0016787">
    <property type="term" value="F:hydrolase activity"/>
    <property type="evidence" value="ECO:0007669"/>
    <property type="project" value="UniProtKB-KW"/>
</dbReference>
<dbReference type="AlphaFoldDB" id="A0A8H6A624"/>
<dbReference type="PANTHER" id="PTHR46072">
    <property type="entry name" value="AMIDASE-RELATED-RELATED"/>
    <property type="match status" value="1"/>
</dbReference>
<dbReference type="InterPro" id="IPR023631">
    <property type="entry name" value="Amidase_dom"/>
</dbReference>
<organism evidence="4 5">
    <name type="scientific">Petromyces alliaceus</name>
    <name type="common">Aspergillus alliaceus</name>
    <dbReference type="NCBI Taxonomy" id="209559"/>
    <lineage>
        <taxon>Eukaryota</taxon>
        <taxon>Fungi</taxon>
        <taxon>Dikarya</taxon>
        <taxon>Ascomycota</taxon>
        <taxon>Pezizomycotina</taxon>
        <taxon>Eurotiomycetes</taxon>
        <taxon>Eurotiomycetidae</taxon>
        <taxon>Eurotiales</taxon>
        <taxon>Aspergillaceae</taxon>
        <taxon>Aspergillus</taxon>
        <taxon>Aspergillus subgen. Circumdati</taxon>
    </lineage>
</organism>
<evidence type="ECO:0000313" key="4">
    <source>
        <dbReference type="EMBL" id="KAF5861432.1"/>
    </source>
</evidence>
<gene>
    <name evidence="4" type="ORF">ETB97_000312</name>
</gene>
<dbReference type="PANTHER" id="PTHR46072:SF5">
    <property type="entry name" value="GENERAL AMIDASE-C"/>
    <property type="match status" value="1"/>
</dbReference>
<evidence type="ECO:0000259" key="3">
    <source>
        <dbReference type="Pfam" id="PF01425"/>
    </source>
</evidence>
<dbReference type="Proteomes" id="UP000541154">
    <property type="component" value="Unassembled WGS sequence"/>
</dbReference>
<dbReference type="SUPFAM" id="SSF75304">
    <property type="entry name" value="Amidase signature (AS) enzymes"/>
    <property type="match status" value="1"/>
</dbReference>
<keyword evidence="5" id="KW-1185">Reference proteome</keyword>
<evidence type="ECO:0000313" key="5">
    <source>
        <dbReference type="Proteomes" id="UP000541154"/>
    </source>
</evidence>
<feature type="domain" description="Amidase" evidence="3">
    <location>
        <begin position="81"/>
        <end position="238"/>
    </location>
</feature>
<comment type="similarity">
    <text evidence="1">Belongs to the amidase family.</text>
</comment>
<evidence type="ECO:0000256" key="2">
    <source>
        <dbReference type="ARBA" id="ARBA00022801"/>
    </source>
</evidence>
<dbReference type="PIRSF" id="PIRSF001221">
    <property type="entry name" value="Amidase_fungi"/>
    <property type="match status" value="1"/>
</dbReference>
<proteinExistence type="inferred from homology"/>
<evidence type="ECO:0000256" key="1">
    <source>
        <dbReference type="ARBA" id="ARBA00009199"/>
    </source>
</evidence>
<dbReference type="Gene3D" id="3.90.1300.10">
    <property type="entry name" value="Amidase signature (AS) domain"/>
    <property type="match status" value="1"/>
</dbReference>